<comment type="caution">
    <text evidence="1">The sequence shown here is derived from an EMBL/GenBank/DDBJ whole genome shotgun (WGS) entry which is preliminary data.</text>
</comment>
<reference evidence="1 2" key="1">
    <citation type="submission" date="2015-05" db="EMBL/GenBank/DDBJ databases">
        <title>Evolution of Trichinella species and genotypes.</title>
        <authorList>
            <person name="Korhonen P.K."/>
            <person name="Edoardo P."/>
            <person name="Giuseppe L.R."/>
            <person name="Gasser R.B."/>
        </authorList>
    </citation>
    <scope>NUCLEOTIDE SEQUENCE [LARGE SCALE GENOMIC DNA]</scope>
    <source>
        <strain evidence="1">ISS10</strain>
    </source>
</reference>
<evidence type="ECO:0000313" key="1">
    <source>
        <dbReference type="EMBL" id="KRZ46637.1"/>
    </source>
</evidence>
<protein>
    <submittedName>
        <fullName evidence="1">Uncharacterized protein</fullName>
    </submittedName>
</protein>
<gene>
    <name evidence="1" type="ORF">T02_834</name>
</gene>
<evidence type="ECO:0000313" key="2">
    <source>
        <dbReference type="Proteomes" id="UP000054721"/>
    </source>
</evidence>
<dbReference type="EMBL" id="JYDW01002655">
    <property type="protein sequence ID" value="KRZ46637.1"/>
    <property type="molecule type" value="Genomic_DNA"/>
</dbReference>
<dbReference type="AlphaFoldDB" id="A0A0V1KHC6"/>
<dbReference type="Proteomes" id="UP000054721">
    <property type="component" value="Unassembled WGS sequence"/>
</dbReference>
<sequence length="34" mass="3811">MITIVWLLVAIEHVWLLFPSFYSGGSVANFTVKA</sequence>
<proteinExistence type="predicted"/>
<accession>A0A0V1KHC6</accession>
<keyword evidence="2" id="KW-1185">Reference proteome</keyword>
<organism evidence="1 2">
    <name type="scientific">Trichinella nativa</name>
    <dbReference type="NCBI Taxonomy" id="6335"/>
    <lineage>
        <taxon>Eukaryota</taxon>
        <taxon>Metazoa</taxon>
        <taxon>Ecdysozoa</taxon>
        <taxon>Nematoda</taxon>
        <taxon>Enoplea</taxon>
        <taxon>Dorylaimia</taxon>
        <taxon>Trichinellida</taxon>
        <taxon>Trichinellidae</taxon>
        <taxon>Trichinella</taxon>
    </lineage>
</organism>
<name>A0A0V1KHC6_9BILA</name>